<dbReference type="Pfam" id="PF04570">
    <property type="entry name" value="zf-FLZ"/>
    <property type="match status" value="1"/>
</dbReference>
<evidence type="ECO:0000256" key="5">
    <source>
        <dbReference type="ARBA" id="ARBA00022771"/>
    </source>
</evidence>
<keyword evidence="8" id="KW-0472">Membrane</keyword>
<reference evidence="10 11" key="1">
    <citation type="journal article" date="2024" name="G3 (Bethesda)">
        <title>Genome assembly of Hibiscus sabdariffa L. provides insights into metabolisms of medicinal natural products.</title>
        <authorList>
            <person name="Kim T."/>
        </authorList>
    </citation>
    <scope>NUCLEOTIDE SEQUENCE [LARGE SCALE GENOMIC DNA]</scope>
    <source>
        <strain evidence="10">TK-2024</strain>
        <tissue evidence="10">Old leaves</tissue>
    </source>
</reference>
<evidence type="ECO:0000313" key="10">
    <source>
        <dbReference type="EMBL" id="KAK9047413.1"/>
    </source>
</evidence>
<name>A0ABR2UCE8_9ROSI</name>
<keyword evidence="3" id="KW-0963">Cytoplasm</keyword>
<feature type="zinc finger region" description="FLZ-type" evidence="6">
    <location>
        <begin position="153"/>
        <end position="197"/>
    </location>
</feature>
<accession>A0ABR2UCE8</accession>
<evidence type="ECO:0000256" key="1">
    <source>
        <dbReference type="ARBA" id="ARBA00004496"/>
    </source>
</evidence>
<evidence type="ECO:0000256" key="8">
    <source>
        <dbReference type="SAM" id="Phobius"/>
    </source>
</evidence>
<evidence type="ECO:0000256" key="3">
    <source>
        <dbReference type="ARBA" id="ARBA00022490"/>
    </source>
</evidence>
<comment type="similarity">
    <text evidence="2">Belongs to the FLZ family.</text>
</comment>
<feature type="compositionally biased region" description="Low complexity" evidence="7">
    <location>
        <begin position="203"/>
        <end position="219"/>
    </location>
</feature>
<dbReference type="Proteomes" id="UP001396334">
    <property type="component" value="Unassembled WGS sequence"/>
</dbReference>
<evidence type="ECO:0000256" key="7">
    <source>
        <dbReference type="SAM" id="MobiDB-lite"/>
    </source>
</evidence>
<organism evidence="10 11">
    <name type="scientific">Hibiscus sabdariffa</name>
    <name type="common">roselle</name>
    <dbReference type="NCBI Taxonomy" id="183260"/>
    <lineage>
        <taxon>Eukaryota</taxon>
        <taxon>Viridiplantae</taxon>
        <taxon>Streptophyta</taxon>
        <taxon>Embryophyta</taxon>
        <taxon>Tracheophyta</taxon>
        <taxon>Spermatophyta</taxon>
        <taxon>Magnoliopsida</taxon>
        <taxon>eudicotyledons</taxon>
        <taxon>Gunneridae</taxon>
        <taxon>Pentapetalae</taxon>
        <taxon>rosids</taxon>
        <taxon>malvids</taxon>
        <taxon>Malvales</taxon>
        <taxon>Malvaceae</taxon>
        <taxon>Malvoideae</taxon>
        <taxon>Hibiscus</taxon>
    </lineage>
</organism>
<keyword evidence="5" id="KW-0863">Zinc-finger</keyword>
<keyword evidence="5" id="KW-0862">Zinc</keyword>
<feature type="domain" description="FLZ-type" evidence="9">
    <location>
        <begin position="153"/>
        <end position="197"/>
    </location>
</feature>
<evidence type="ECO:0000313" key="11">
    <source>
        <dbReference type="Proteomes" id="UP001396334"/>
    </source>
</evidence>
<protein>
    <recommendedName>
        <fullName evidence="9">FLZ-type domain-containing protein</fullName>
    </recommendedName>
</protein>
<dbReference type="InterPro" id="IPR007650">
    <property type="entry name" value="Zf-FLZ_dom"/>
</dbReference>
<dbReference type="PANTHER" id="PTHR33059:SF4">
    <property type="entry name" value="FCS-LIKE ZINC FINGER 5"/>
    <property type="match status" value="1"/>
</dbReference>
<dbReference type="EMBL" id="JBBPBN010000001">
    <property type="protein sequence ID" value="KAK9047413.1"/>
    <property type="molecule type" value="Genomic_DNA"/>
</dbReference>
<comment type="subcellular location">
    <subcellularLocation>
        <location evidence="1">Cytoplasm</location>
    </subcellularLocation>
</comment>
<keyword evidence="4" id="KW-0479">Metal-binding</keyword>
<keyword evidence="11" id="KW-1185">Reference proteome</keyword>
<feature type="transmembrane region" description="Helical" evidence="8">
    <location>
        <begin position="12"/>
        <end position="35"/>
    </location>
</feature>
<keyword evidence="8" id="KW-1133">Transmembrane helix</keyword>
<dbReference type="PANTHER" id="PTHR33059">
    <property type="entry name" value="FCS-LIKE ZINC FINGER 5"/>
    <property type="match status" value="1"/>
</dbReference>
<proteinExistence type="inferred from homology"/>
<evidence type="ECO:0000259" key="9">
    <source>
        <dbReference type="PROSITE" id="PS51795"/>
    </source>
</evidence>
<sequence>MNGSDSLLGFWLFFYLPHLVVSTLHFFVLSLHFFLSCSQAQSFFLGDLSKSSVKKRKAVKKMMLGKRPRLRPPMKRTTSLTEITFDLSTSTDEAPPSDPHNPFKTHPKQDAGVWSPQIQANGGDGGGLDQRLLATVSPRVHRRHSADFLETPPFLRSCCLCRRRRVPGRDIYMYRGDSAFCSLECRQQQMNQDEKKEKCSVASKKQAAATSAARSGVSAKGETVAAV</sequence>
<comment type="caution">
    <text evidence="10">The sequence shown here is derived from an EMBL/GenBank/DDBJ whole genome shotgun (WGS) entry which is preliminary data.</text>
</comment>
<evidence type="ECO:0000256" key="4">
    <source>
        <dbReference type="ARBA" id="ARBA00022723"/>
    </source>
</evidence>
<keyword evidence="8" id="KW-0812">Transmembrane</keyword>
<feature type="region of interest" description="Disordered" evidence="7">
    <location>
        <begin position="203"/>
        <end position="227"/>
    </location>
</feature>
<gene>
    <name evidence="10" type="ORF">V6N11_053259</name>
</gene>
<dbReference type="PROSITE" id="PS51795">
    <property type="entry name" value="ZF_FLZ"/>
    <property type="match status" value="1"/>
</dbReference>
<evidence type="ECO:0000256" key="2">
    <source>
        <dbReference type="ARBA" id="ARBA00009374"/>
    </source>
</evidence>
<evidence type="ECO:0000256" key="6">
    <source>
        <dbReference type="PROSITE-ProRule" id="PRU01131"/>
    </source>
</evidence>